<reference evidence="2 3" key="1">
    <citation type="journal article" date="2018" name="Elife">
        <title>Firefly genomes illuminate parallel origins of bioluminescence in beetles.</title>
        <authorList>
            <person name="Fallon T.R."/>
            <person name="Lower S.E."/>
            <person name="Chang C.H."/>
            <person name="Bessho-Uehara M."/>
            <person name="Martin G.J."/>
            <person name="Bewick A.J."/>
            <person name="Behringer M."/>
            <person name="Debat H.J."/>
            <person name="Wong I."/>
            <person name="Day J.C."/>
            <person name="Suvorov A."/>
            <person name="Silva C.J."/>
            <person name="Stanger-Hall K.F."/>
            <person name="Hall D.W."/>
            <person name="Schmitz R.J."/>
            <person name="Nelson D.R."/>
            <person name="Lewis S.M."/>
            <person name="Shigenobu S."/>
            <person name="Bybee S.M."/>
            <person name="Larracuente A.M."/>
            <person name="Oba Y."/>
            <person name="Weng J.K."/>
        </authorList>
    </citation>
    <scope>NUCLEOTIDE SEQUENCE [LARGE SCALE GENOMIC DNA]</scope>
    <source>
        <strain evidence="2">1611_PpyrPB1</strain>
        <tissue evidence="2">Whole body</tissue>
    </source>
</reference>
<protein>
    <submittedName>
        <fullName evidence="2">Uncharacterized protein</fullName>
    </submittedName>
</protein>
<proteinExistence type="predicted"/>
<feature type="compositionally biased region" description="Polar residues" evidence="1">
    <location>
        <begin position="351"/>
        <end position="369"/>
    </location>
</feature>
<evidence type="ECO:0000313" key="2">
    <source>
        <dbReference type="EMBL" id="KAB0796984.1"/>
    </source>
</evidence>
<gene>
    <name evidence="2" type="ORF">PPYR_11045</name>
</gene>
<accession>A0A5N4AI41</accession>
<sequence>MSSSESSNSSPNQAILMMQKEDLTLYGSPAPMRLSRTGTVRRAATLASREERGSVDDTSVVLKSEHPALDHNVPERYRKSLDSTYRHSLESISEYKPKHSFSSASLITARDGGSIESTTSDCTDYAVRSATDVVNKENTLASASSSYISWIESVNSSDYFGSTTNTLSDTVDPEAKVGEWNNFWLNYNSPNNRYLSSPYLCISNEEKQAEDLSDGKSTSSTQKDFNEKRNSLDQLFLSQEELQEAIKCSQRITEILQHALKRNEIEVDESKNDSSYSQPFAFLFSGFRSKEEIQKERVRSYSLEPQQLLRQKQMLKPPNASGSSCVNVLLNTGIADILKKVISKRREVVTSDDQLSTPRSSFSDWSTNK</sequence>
<organism evidence="2 3">
    <name type="scientific">Photinus pyralis</name>
    <name type="common">Common eastern firefly</name>
    <name type="synonym">Lampyris pyralis</name>
    <dbReference type="NCBI Taxonomy" id="7054"/>
    <lineage>
        <taxon>Eukaryota</taxon>
        <taxon>Metazoa</taxon>
        <taxon>Ecdysozoa</taxon>
        <taxon>Arthropoda</taxon>
        <taxon>Hexapoda</taxon>
        <taxon>Insecta</taxon>
        <taxon>Pterygota</taxon>
        <taxon>Neoptera</taxon>
        <taxon>Endopterygota</taxon>
        <taxon>Coleoptera</taxon>
        <taxon>Polyphaga</taxon>
        <taxon>Elateriformia</taxon>
        <taxon>Elateroidea</taxon>
        <taxon>Lampyridae</taxon>
        <taxon>Lampyrinae</taxon>
        <taxon>Photinus</taxon>
    </lineage>
</organism>
<feature type="region of interest" description="Disordered" evidence="1">
    <location>
        <begin position="346"/>
        <end position="369"/>
    </location>
</feature>
<evidence type="ECO:0000313" key="3">
    <source>
        <dbReference type="Proteomes" id="UP000327044"/>
    </source>
</evidence>
<dbReference type="EMBL" id="VVIM01000007">
    <property type="protein sequence ID" value="KAB0796984.1"/>
    <property type="molecule type" value="Genomic_DNA"/>
</dbReference>
<dbReference type="AlphaFoldDB" id="A0A5N4AI41"/>
<keyword evidence="3" id="KW-1185">Reference proteome</keyword>
<name>A0A5N4AI41_PHOPY</name>
<dbReference type="Proteomes" id="UP000327044">
    <property type="component" value="Unassembled WGS sequence"/>
</dbReference>
<comment type="caution">
    <text evidence="2">The sequence shown here is derived from an EMBL/GenBank/DDBJ whole genome shotgun (WGS) entry which is preliminary data.</text>
</comment>
<evidence type="ECO:0000256" key="1">
    <source>
        <dbReference type="SAM" id="MobiDB-lite"/>
    </source>
</evidence>
<dbReference type="InParanoid" id="A0A5N4AI41"/>
<dbReference type="OrthoDB" id="6736245at2759"/>